<evidence type="ECO:0000313" key="5">
    <source>
        <dbReference type="Proteomes" id="UP000239462"/>
    </source>
</evidence>
<evidence type="ECO:0000313" key="6">
    <source>
        <dbReference type="Proteomes" id="UP000567099"/>
    </source>
</evidence>
<name>A0A2L1CB49_METMI</name>
<evidence type="ECO:0000256" key="1">
    <source>
        <dbReference type="SAM" id="Phobius"/>
    </source>
</evidence>
<organism evidence="2 5">
    <name type="scientific">Methanococcus maripaludis</name>
    <name type="common">Methanococcus deltae</name>
    <dbReference type="NCBI Taxonomy" id="39152"/>
    <lineage>
        <taxon>Archaea</taxon>
        <taxon>Methanobacteriati</taxon>
        <taxon>Methanobacteriota</taxon>
        <taxon>Methanomada group</taxon>
        <taxon>Methanococci</taxon>
        <taxon>Methanococcales</taxon>
        <taxon>Methanococcaceae</taxon>
        <taxon>Methanococcus</taxon>
    </lineage>
</organism>
<gene>
    <name evidence="3" type="ORF">HNP94_000107</name>
    <name evidence="4" type="ORF">HNP96_000909</name>
    <name evidence="2" type="ORF">MMJJ_12170</name>
</gene>
<dbReference type="AlphaFoldDB" id="A0A2L1CB49"/>
<dbReference type="Proteomes" id="UP000590564">
    <property type="component" value="Unassembled WGS sequence"/>
</dbReference>
<keyword evidence="1" id="KW-1133">Transmembrane helix</keyword>
<reference evidence="4 7" key="3">
    <citation type="submission" date="2020-08" db="EMBL/GenBank/DDBJ databases">
        <title>Genomic Encyclopedia of Type Strains, Phase IV (KMG-V): Genome sequencing to study the core and pangenomes of soil and plant-associated prokaryotes.</title>
        <authorList>
            <person name="Whitman W."/>
        </authorList>
    </citation>
    <scope>NUCLEOTIDE SEQUENCE [LARGE SCALE GENOMIC DNA]</scope>
    <source>
        <strain evidence="3 6">C13</strain>
        <strain evidence="4 7">D1</strain>
    </source>
</reference>
<accession>A0A2L1CB49</accession>
<protein>
    <submittedName>
        <fullName evidence="2">Uncharacterized protein</fullName>
    </submittedName>
</protein>
<dbReference type="KEGG" id="mmad:MMJJ_12170"/>
<evidence type="ECO:0000313" key="3">
    <source>
        <dbReference type="EMBL" id="MBA2863107.1"/>
    </source>
</evidence>
<dbReference type="GeneID" id="36102304"/>
<reference evidence="5" key="1">
    <citation type="journal article" date="2018" name="Genome Announc.">
        <title>Complete Genome Sequence of the Methanococcus maripaludis Type Strain JJ (DSM 2067), a Model for Selenoprotein Synthesis in Archaea.</title>
        <authorList>
            <person name="Poehlein A."/>
            <person name="Heym D."/>
            <person name="Quitzke V."/>
            <person name="Fersch J."/>
            <person name="Daniel R."/>
            <person name="Rother M."/>
        </authorList>
    </citation>
    <scope>NUCLEOTIDE SEQUENCE [LARGE SCALE GENOMIC DNA]</scope>
    <source>
        <strain evidence="5">DSM 2067</strain>
    </source>
</reference>
<keyword evidence="1" id="KW-0812">Transmembrane</keyword>
<feature type="transmembrane region" description="Helical" evidence="1">
    <location>
        <begin position="66"/>
        <end position="89"/>
    </location>
</feature>
<reference evidence="2" key="2">
    <citation type="submission" date="2018-02" db="EMBL/GenBank/DDBJ databases">
        <title>Complete genome sequence of the Methanococcus maripaludis type strain JJ (DSM 2067), a model for selenoprotein synthesis in Archaea.</title>
        <authorList>
            <person name="Poehlein A."/>
            <person name="Heym D."/>
            <person name="Quitzke V."/>
            <person name="Fersch J."/>
            <person name="Daniel R."/>
            <person name="Rother M."/>
        </authorList>
    </citation>
    <scope>NUCLEOTIDE SEQUENCE [LARGE SCALE GENOMIC DNA]</scope>
    <source>
        <strain evidence="2">DSM 2067</strain>
    </source>
</reference>
<dbReference type="Proteomes" id="UP000239462">
    <property type="component" value="Chromosome"/>
</dbReference>
<evidence type="ECO:0000313" key="2">
    <source>
        <dbReference type="EMBL" id="AVB76598.1"/>
    </source>
</evidence>
<evidence type="ECO:0000313" key="7">
    <source>
        <dbReference type="Proteomes" id="UP000590564"/>
    </source>
</evidence>
<dbReference type="RefSeq" id="WP_104838081.1">
    <property type="nucleotide sequence ID" value="NZ_CP026606.1"/>
</dbReference>
<feature type="transmembrane region" description="Helical" evidence="1">
    <location>
        <begin position="27"/>
        <end position="45"/>
    </location>
</feature>
<dbReference type="EMBL" id="JACDUO010000001">
    <property type="protein sequence ID" value="MBA2863107.1"/>
    <property type="molecule type" value="Genomic_DNA"/>
</dbReference>
<proteinExistence type="predicted"/>
<evidence type="ECO:0000313" key="4">
    <source>
        <dbReference type="EMBL" id="MBB6496888.1"/>
    </source>
</evidence>
<dbReference type="Proteomes" id="UP000567099">
    <property type="component" value="Unassembled WGS sequence"/>
</dbReference>
<sequence>MNYLLILLFFTIGLFSGFYIKSNRIYSTFPIILIFNIIIYEAYLLHMLNSSLVYSLPLGNMGPYILANNISVVIVSAFGFFIGVVLKVLTGNSYGRS</sequence>
<dbReference type="EMBL" id="JACHED010000001">
    <property type="protein sequence ID" value="MBB6496888.1"/>
    <property type="molecule type" value="Genomic_DNA"/>
</dbReference>
<keyword evidence="1" id="KW-0472">Membrane</keyword>
<dbReference type="EMBL" id="CP026606">
    <property type="protein sequence ID" value="AVB76598.1"/>
    <property type="molecule type" value="Genomic_DNA"/>
</dbReference>